<keyword evidence="2 3" id="KW-0040">ANK repeat</keyword>
<name>A0A833T7G2_PHYIN</name>
<evidence type="ECO:0000256" key="2">
    <source>
        <dbReference type="ARBA" id="ARBA00023043"/>
    </source>
</evidence>
<dbReference type="SMART" id="SM00248">
    <property type="entry name" value="ANK"/>
    <property type="match status" value="3"/>
</dbReference>
<reference evidence="5" key="1">
    <citation type="submission" date="2020-04" db="EMBL/GenBank/DDBJ databases">
        <title>Hybrid Assembly of Korean Phytophthora infestans isolates.</title>
        <authorList>
            <person name="Prokchorchik M."/>
            <person name="Lee Y."/>
            <person name="Seo J."/>
            <person name="Cho J.-H."/>
            <person name="Park Y.-E."/>
            <person name="Jang D.-C."/>
            <person name="Im J.-S."/>
            <person name="Choi J.-G."/>
            <person name="Park H.-J."/>
            <person name="Lee G.-B."/>
            <person name="Lee Y.-G."/>
            <person name="Hong S.-Y."/>
            <person name="Cho K."/>
            <person name="Sohn K.H."/>
        </authorList>
    </citation>
    <scope>NUCLEOTIDE SEQUENCE</scope>
    <source>
        <strain evidence="5">KR_1_A1</strain>
        <strain evidence="6">KR_2_A2</strain>
    </source>
</reference>
<keyword evidence="7" id="KW-1185">Reference proteome</keyword>
<evidence type="ECO:0000256" key="1">
    <source>
        <dbReference type="ARBA" id="ARBA00022737"/>
    </source>
</evidence>
<dbReference type="Proteomes" id="UP000602510">
    <property type="component" value="Unassembled WGS sequence"/>
</dbReference>
<dbReference type="Pfam" id="PF12796">
    <property type="entry name" value="Ank_2"/>
    <property type="match status" value="1"/>
</dbReference>
<protein>
    <submittedName>
        <fullName evidence="5">Ankyrin repeats (3 copies)</fullName>
    </submittedName>
    <submittedName>
        <fullName evidence="6">Ankyrin repeats domain-containing protein</fullName>
    </submittedName>
</protein>
<dbReference type="PRINTS" id="PR01415">
    <property type="entry name" value="ANKYRIN"/>
</dbReference>
<dbReference type="PROSITE" id="PS50088">
    <property type="entry name" value="ANK_REPEAT"/>
    <property type="match status" value="3"/>
</dbReference>
<evidence type="ECO:0000313" key="7">
    <source>
        <dbReference type="Proteomes" id="UP000602510"/>
    </source>
</evidence>
<comment type="caution">
    <text evidence="5">The sequence shown here is derived from an EMBL/GenBank/DDBJ whole genome shotgun (WGS) entry which is preliminary data.</text>
</comment>
<sequence>MGPCASRRRLDAEDRAQEKIAEFVQYVISSDLAKLREMITKRKMNPNAKDRFGMNAIHWASYVGALECIKELIKVGGSPTATDSNGRNALHHACRKDHDEIVRYLVSTAHVDINSRSENQDTPLHKAVRGKSLKVVEMLLKLGADPNLRNEQNRTPLDDLEATLSTVFDSASMTEINLSNRVRSARREQYEPFKAEPRPLEYVELALQPIRRDSHSERRSFMSRRSVTECTDRTARRNSISEEPSQWATSTVSKQYASSPKEDTPLRKDLHYAGERVIMAIRVKGALSDTEKLNLMRAMLLKHVTSPDNSP</sequence>
<dbReference type="InterPro" id="IPR002110">
    <property type="entry name" value="Ankyrin_rpt"/>
</dbReference>
<organism evidence="5 7">
    <name type="scientific">Phytophthora infestans</name>
    <name type="common">Potato late blight agent</name>
    <name type="synonym">Botrytis infestans</name>
    <dbReference type="NCBI Taxonomy" id="4787"/>
    <lineage>
        <taxon>Eukaryota</taxon>
        <taxon>Sar</taxon>
        <taxon>Stramenopiles</taxon>
        <taxon>Oomycota</taxon>
        <taxon>Peronosporomycetes</taxon>
        <taxon>Peronosporales</taxon>
        <taxon>Peronosporaceae</taxon>
        <taxon>Phytophthora</taxon>
    </lineage>
</organism>
<accession>A0A833T7G2</accession>
<dbReference type="InterPro" id="IPR036770">
    <property type="entry name" value="Ankyrin_rpt-contain_sf"/>
</dbReference>
<dbReference type="Gene3D" id="1.25.40.20">
    <property type="entry name" value="Ankyrin repeat-containing domain"/>
    <property type="match status" value="1"/>
</dbReference>
<dbReference type="PANTHER" id="PTHR24171">
    <property type="entry name" value="ANKYRIN REPEAT DOMAIN-CONTAINING PROTEIN 39-RELATED"/>
    <property type="match status" value="1"/>
</dbReference>
<feature type="region of interest" description="Disordered" evidence="4">
    <location>
        <begin position="216"/>
        <end position="267"/>
    </location>
</feature>
<evidence type="ECO:0000256" key="4">
    <source>
        <dbReference type="SAM" id="MobiDB-lite"/>
    </source>
</evidence>
<dbReference type="PROSITE" id="PS50297">
    <property type="entry name" value="ANK_REP_REGION"/>
    <property type="match status" value="2"/>
</dbReference>
<feature type="compositionally biased region" description="Polar residues" evidence="4">
    <location>
        <begin position="237"/>
        <end position="258"/>
    </location>
</feature>
<evidence type="ECO:0000313" key="6">
    <source>
        <dbReference type="EMBL" id="KAF4142302.1"/>
    </source>
</evidence>
<evidence type="ECO:0000313" key="5">
    <source>
        <dbReference type="EMBL" id="KAF4041100.1"/>
    </source>
</evidence>
<keyword evidence="1" id="KW-0677">Repeat</keyword>
<dbReference type="Proteomes" id="UP000704712">
    <property type="component" value="Unassembled WGS sequence"/>
</dbReference>
<feature type="compositionally biased region" description="Basic and acidic residues" evidence="4">
    <location>
        <begin position="216"/>
        <end position="235"/>
    </location>
</feature>
<gene>
    <name evidence="5" type="ORF">GN244_ATG06630</name>
    <name evidence="6" type="ORF">GN958_ATG08478</name>
</gene>
<evidence type="ECO:0000256" key="3">
    <source>
        <dbReference type="PROSITE-ProRule" id="PRU00023"/>
    </source>
</evidence>
<dbReference type="AlphaFoldDB" id="A0A833T7G2"/>
<dbReference type="SUPFAM" id="SSF48403">
    <property type="entry name" value="Ankyrin repeat"/>
    <property type="match status" value="1"/>
</dbReference>
<dbReference type="EMBL" id="WSZM01000131">
    <property type="protein sequence ID" value="KAF4041100.1"/>
    <property type="molecule type" value="Genomic_DNA"/>
</dbReference>
<proteinExistence type="predicted"/>
<feature type="repeat" description="ANK" evidence="3">
    <location>
        <begin position="119"/>
        <end position="151"/>
    </location>
</feature>
<dbReference type="EMBL" id="JAACNO010001196">
    <property type="protein sequence ID" value="KAF4142302.1"/>
    <property type="molecule type" value="Genomic_DNA"/>
</dbReference>
<feature type="repeat" description="ANK" evidence="3">
    <location>
        <begin position="52"/>
        <end position="84"/>
    </location>
</feature>
<feature type="repeat" description="ANK" evidence="3">
    <location>
        <begin position="85"/>
        <end position="107"/>
    </location>
</feature>